<gene>
    <name evidence="1" type="ORF">PPSIR1_28218</name>
</gene>
<accession>A6FZR6</accession>
<proteinExistence type="predicted"/>
<evidence type="ECO:0000313" key="1">
    <source>
        <dbReference type="EMBL" id="EDM80872.1"/>
    </source>
</evidence>
<dbReference type="EMBL" id="ABCS01000007">
    <property type="protein sequence ID" value="EDM80872.1"/>
    <property type="molecule type" value="Genomic_DNA"/>
</dbReference>
<organism evidence="1 2">
    <name type="scientific">Plesiocystis pacifica SIR-1</name>
    <dbReference type="NCBI Taxonomy" id="391625"/>
    <lineage>
        <taxon>Bacteria</taxon>
        <taxon>Pseudomonadati</taxon>
        <taxon>Myxococcota</taxon>
        <taxon>Polyangia</taxon>
        <taxon>Nannocystales</taxon>
        <taxon>Nannocystaceae</taxon>
        <taxon>Plesiocystis</taxon>
    </lineage>
</organism>
<dbReference type="OrthoDB" id="5500014at2"/>
<comment type="caution">
    <text evidence="1">The sequence shown here is derived from an EMBL/GenBank/DDBJ whole genome shotgun (WGS) entry which is preliminary data.</text>
</comment>
<sequence length="314" mass="32925">MLETLLITALLGAHPAHPAPFAAQTIDATSTTTSSSTSADAQDYAAGGITLADIIRAQAAPESLQGFETVVLAQLNAAFGSENLPQVNGAPVEPGIYLTVSPTALYMFDTEVTPLSGGLTPPGPASRECKSGCKQLLWAGFRRLWLQTLEEAQRLTLEVPTRVMFGAEASVPAKTIVELAYAAGETRPGVPPNFSLLVNGGNAGLRARPFYVLPPGGMRVAPGDNALGLRISLSAGESFEISAAHPRFAPRISGTGWKELAKQLVAIKKKYPNKTTLVIDVGDASVGDVAMVMLAANKKFANFVLTDGLPIKWG</sequence>
<dbReference type="STRING" id="391625.PPSIR1_28218"/>
<dbReference type="RefSeq" id="WP_006969965.1">
    <property type="nucleotide sequence ID" value="NZ_ABCS01000007.1"/>
</dbReference>
<keyword evidence="2" id="KW-1185">Reference proteome</keyword>
<protein>
    <submittedName>
        <fullName evidence="1">Uncharacterized protein</fullName>
    </submittedName>
</protein>
<dbReference type="AlphaFoldDB" id="A6FZR6"/>
<dbReference type="Proteomes" id="UP000005801">
    <property type="component" value="Unassembled WGS sequence"/>
</dbReference>
<reference evidence="1 2" key="1">
    <citation type="submission" date="2007-06" db="EMBL/GenBank/DDBJ databases">
        <authorList>
            <person name="Shimkets L."/>
            <person name="Ferriera S."/>
            <person name="Johnson J."/>
            <person name="Kravitz S."/>
            <person name="Beeson K."/>
            <person name="Sutton G."/>
            <person name="Rogers Y.-H."/>
            <person name="Friedman R."/>
            <person name="Frazier M."/>
            <person name="Venter J.C."/>
        </authorList>
    </citation>
    <scope>NUCLEOTIDE SEQUENCE [LARGE SCALE GENOMIC DNA]</scope>
    <source>
        <strain evidence="1 2">SIR-1</strain>
    </source>
</reference>
<evidence type="ECO:0000313" key="2">
    <source>
        <dbReference type="Proteomes" id="UP000005801"/>
    </source>
</evidence>
<name>A6FZR6_9BACT</name>